<name>A0A9X1XSF9_9FLAO</name>
<evidence type="ECO:0000256" key="2">
    <source>
        <dbReference type="ARBA" id="ARBA00009142"/>
    </source>
</evidence>
<protein>
    <recommendedName>
        <fullName evidence="8">Probable membrane transporter protein</fullName>
    </recommendedName>
</protein>
<evidence type="ECO:0000256" key="1">
    <source>
        <dbReference type="ARBA" id="ARBA00004651"/>
    </source>
</evidence>
<evidence type="ECO:0000313" key="10">
    <source>
        <dbReference type="Proteomes" id="UP001139260"/>
    </source>
</evidence>
<gene>
    <name evidence="9" type="ORF">MW871_12350</name>
</gene>
<evidence type="ECO:0000256" key="6">
    <source>
        <dbReference type="ARBA" id="ARBA00022989"/>
    </source>
</evidence>
<organism evidence="9 10">
    <name type="scientific">Flavobacterium pygoscelis</name>
    <dbReference type="NCBI Taxonomy" id="2893176"/>
    <lineage>
        <taxon>Bacteria</taxon>
        <taxon>Pseudomonadati</taxon>
        <taxon>Bacteroidota</taxon>
        <taxon>Flavobacteriia</taxon>
        <taxon>Flavobacteriales</taxon>
        <taxon>Flavobacteriaceae</taxon>
        <taxon>Flavobacterium</taxon>
    </lineage>
</organism>
<comment type="similarity">
    <text evidence="2 8">Belongs to the 4-toluene sulfonate uptake permease (TSUP) (TC 2.A.102) family.</text>
</comment>
<dbReference type="Pfam" id="PF01925">
    <property type="entry name" value="TauE"/>
    <property type="match status" value="1"/>
</dbReference>
<sequence length="239" mass="26599">MDTLLLLLSIGIFLGFLIQTITGFAGALVALPILLLVMPLTEAVCYISIFYSIASPIYFYKEWKNMDKILLRKLAITSLIGILIGSIVLIYGQPTLLKKALGIFIILFVLNSILNKNNWKFGSKLEFILGLFGGFFSGVFSTGGPLYAVIIKNETSDVRVFRATMFGILGLVSMMRISVLVFEGVFTTIELYNSLYVLPFFILALVLGKIVFLKLDEEFLKKLILTLLLVSGLVLLFKN</sequence>
<dbReference type="AlphaFoldDB" id="A0A9X1XSF9"/>
<keyword evidence="3" id="KW-0813">Transport</keyword>
<evidence type="ECO:0000256" key="3">
    <source>
        <dbReference type="ARBA" id="ARBA00022448"/>
    </source>
</evidence>
<keyword evidence="7 8" id="KW-0472">Membrane</keyword>
<keyword evidence="4 8" id="KW-1003">Cell membrane</keyword>
<evidence type="ECO:0000256" key="5">
    <source>
        <dbReference type="ARBA" id="ARBA00022692"/>
    </source>
</evidence>
<feature type="transmembrane region" description="Helical" evidence="8">
    <location>
        <begin position="194"/>
        <end position="213"/>
    </location>
</feature>
<accession>A0A9X1XSF9</accession>
<feature type="transmembrane region" description="Helical" evidence="8">
    <location>
        <begin position="97"/>
        <end position="115"/>
    </location>
</feature>
<feature type="transmembrane region" description="Helical" evidence="8">
    <location>
        <begin position="74"/>
        <end position="91"/>
    </location>
</feature>
<dbReference type="PRINTS" id="PR00173">
    <property type="entry name" value="EDTRNSPORT"/>
</dbReference>
<comment type="subcellular location">
    <subcellularLocation>
        <location evidence="1 8">Cell membrane</location>
        <topology evidence="1 8">Multi-pass membrane protein</topology>
    </subcellularLocation>
</comment>
<dbReference type="InterPro" id="IPR002781">
    <property type="entry name" value="TM_pro_TauE-like"/>
</dbReference>
<dbReference type="RefSeq" id="WP_248428854.1">
    <property type="nucleotide sequence ID" value="NZ_JALNUB010000007.1"/>
</dbReference>
<dbReference type="PANTHER" id="PTHR30269:SF37">
    <property type="entry name" value="MEMBRANE TRANSPORTER PROTEIN"/>
    <property type="match status" value="1"/>
</dbReference>
<keyword evidence="10" id="KW-1185">Reference proteome</keyword>
<proteinExistence type="inferred from homology"/>
<dbReference type="Proteomes" id="UP001139260">
    <property type="component" value="Unassembled WGS sequence"/>
</dbReference>
<feature type="transmembrane region" description="Helical" evidence="8">
    <location>
        <begin position="33"/>
        <end position="53"/>
    </location>
</feature>
<feature type="transmembrane region" description="Helical" evidence="8">
    <location>
        <begin position="127"/>
        <end position="151"/>
    </location>
</feature>
<reference evidence="9" key="1">
    <citation type="submission" date="2022-04" db="EMBL/GenBank/DDBJ databases">
        <title>Flavobacterium pygoscelis sp. nov. isolated from Chinstrap chick (Pygoscelis antarcticus).</title>
        <authorList>
            <person name="Irgang R."/>
            <person name="Poblete-Morales M."/>
            <person name="Avendano-Herrera R."/>
        </authorList>
    </citation>
    <scope>NUCLEOTIDE SEQUENCE</scope>
    <source>
        <strain evidence="9">I-SCBP12n</strain>
    </source>
</reference>
<evidence type="ECO:0000313" key="9">
    <source>
        <dbReference type="EMBL" id="MCK8142685.1"/>
    </source>
</evidence>
<dbReference type="EMBL" id="JALNUB010000007">
    <property type="protein sequence ID" value="MCK8142685.1"/>
    <property type="molecule type" value="Genomic_DNA"/>
</dbReference>
<evidence type="ECO:0000256" key="8">
    <source>
        <dbReference type="RuleBase" id="RU363041"/>
    </source>
</evidence>
<dbReference type="InterPro" id="IPR052017">
    <property type="entry name" value="TSUP"/>
</dbReference>
<evidence type="ECO:0000256" key="4">
    <source>
        <dbReference type="ARBA" id="ARBA00022475"/>
    </source>
</evidence>
<comment type="caution">
    <text evidence="9">The sequence shown here is derived from an EMBL/GenBank/DDBJ whole genome shotgun (WGS) entry which is preliminary data.</text>
</comment>
<keyword evidence="5 8" id="KW-0812">Transmembrane</keyword>
<dbReference type="GO" id="GO:0005886">
    <property type="term" value="C:plasma membrane"/>
    <property type="evidence" value="ECO:0007669"/>
    <property type="project" value="UniProtKB-SubCell"/>
</dbReference>
<feature type="transmembrane region" description="Helical" evidence="8">
    <location>
        <begin position="163"/>
        <end position="182"/>
    </location>
</feature>
<keyword evidence="6 8" id="KW-1133">Transmembrane helix</keyword>
<dbReference type="PANTHER" id="PTHR30269">
    <property type="entry name" value="TRANSMEMBRANE PROTEIN YFCA"/>
    <property type="match status" value="1"/>
</dbReference>
<feature type="transmembrane region" description="Helical" evidence="8">
    <location>
        <begin position="219"/>
        <end position="237"/>
    </location>
</feature>
<evidence type="ECO:0000256" key="7">
    <source>
        <dbReference type="ARBA" id="ARBA00023136"/>
    </source>
</evidence>